<proteinExistence type="predicted"/>
<dbReference type="EMBL" id="CM044702">
    <property type="protein sequence ID" value="KAI5676648.1"/>
    <property type="molecule type" value="Genomic_DNA"/>
</dbReference>
<accession>A0ACC0BVS6</accession>
<evidence type="ECO:0000313" key="2">
    <source>
        <dbReference type="Proteomes" id="UP001060085"/>
    </source>
</evidence>
<evidence type="ECO:0000313" key="1">
    <source>
        <dbReference type="EMBL" id="KAI5676648.1"/>
    </source>
</evidence>
<gene>
    <name evidence="1" type="ORF">M9H77_07598</name>
</gene>
<name>A0ACC0BVS6_CATRO</name>
<organism evidence="1 2">
    <name type="scientific">Catharanthus roseus</name>
    <name type="common">Madagascar periwinkle</name>
    <name type="synonym">Vinca rosea</name>
    <dbReference type="NCBI Taxonomy" id="4058"/>
    <lineage>
        <taxon>Eukaryota</taxon>
        <taxon>Viridiplantae</taxon>
        <taxon>Streptophyta</taxon>
        <taxon>Embryophyta</taxon>
        <taxon>Tracheophyta</taxon>
        <taxon>Spermatophyta</taxon>
        <taxon>Magnoliopsida</taxon>
        <taxon>eudicotyledons</taxon>
        <taxon>Gunneridae</taxon>
        <taxon>Pentapetalae</taxon>
        <taxon>asterids</taxon>
        <taxon>lamiids</taxon>
        <taxon>Gentianales</taxon>
        <taxon>Apocynaceae</taxon>
        <taxon>Rauvolfioideae</taxon>
        <taxon>Vinceae</taxon>
        <taxon>Catharanthinae</taxon>
        <taxon>Catharanthus</taxon>
    </lineage>
</organism>
<dbReference type="Proteomes" id="UP001060085">
    <property type="component" value="Linkage Group LG02"/>
</dbReference>
<comment type="caution">
    <text evidence="1">The sequence shown here is derived from an EMBL/GenBank/DDBJ whole genome shotgun (WGS) entry which is preliminary data.</text>
</comment>
<reference evidence="2" key="1">
    <citation type="journal article" date="2023" name="Nat. Plants">
        <title>Single-cell RNA sequencing provides a high-resolution roadmap for understanding the multicellular compartmentation of specialized metabolism.</title>
        <authorList>
            <person name="Sun S."/>
            <person name="Shen X."/>
            <person name="Li Y."/>
            <person name="Li Y."/>
            <person name="Wang S."/>
            <person name="Li R."/>
            <person name="Zhang H."/>
            <person name="Shen G."/>
            <person name="Guo B."/>
            <person name="Wei J."/>
            <person name="Xu J."/>
            <person name="St-Pierre B."/>
            <person name="Chen S."/>
            <person name="Sun C."/>
        </authorList>
    </citation>
    <scope>NUCLEOTIDE SEQUENCE [LARGE SCALE GENOMIC DNA]</scope>
</reference>
<protein>
    <submittedName>
        <fullName evidence="1">Uncharacterized protein</fullName>
    </submittedName>
</protein>
<sequence>MVNEEKEDHPFSILLSFHIKGRTLLHLKENHRWGKVLSVVAFLCEELEFLAAFRELLNSVNCIGQSGSYLDGSAPDGLYGIWTGGNSIPSLLPKSGLVPYSFSLCFDNNYSGKIYFRDQEPRIQLSAPLLSYEGK</sequence>
<keyword evidence="2" id="KW-1185">Reference proteome</keyword>